<dbReference type="Proteomes" id="UP000295252">
    <property type="component" value="Chromosome II"/>
</dbReference>
<evidence type="ECO:0000313" key="1">
    <source>
        <dbReference type="EMBL" id="CDP11948.1"/>
    </source>
</evidence>
<dbReference type="STRING" id="49390.A0A068UWD6"/>
<dbReference type="Gramene" id="CDP11948">
    <property type="protein sequence ID" value="CDP11948"/>
    <property type="gene ID" value="GSCOC_T00035265001"/>
</dbReference>
<reference evidence="2" key="1">
    <citation type="journal article" date="2014" name="Science">
        <title>The coffee genome provides insight into the convergent evolution of caffeine biosynthesis.</title>
        <authorList>
            <person name="Denoeud F."/>
            <person name="Carretero-Paulet L."/>
            <person name="Dereeper A."/>
            <person name="Droc G."/>
            <person name="Guyot R."/>
            <person name="Pietrella M."/>
            <person name="Zheng C."/>
            <person name="Alberti A."/>
            <person name="Anthony F."/>
            <person name="Aprea G."/>
            <person name="Aury J.M."/>
            <person name="Bento P."/>
            <person name="Bernard M."/>
            <person name="Bocs S."/>
            <person name="Campa C."/>
            <person name="Cenci A."/>
            <person name="Combes M.C."/>
            <person name="Crouzillat D."/>
            <person name="Da Silva C."/>
            <person name="Daddiego L."/>
            <person name="De Bellis F."/>
            <person name="Dussert S."/>
            <person name="Garsmeur O."/>
            <person name="Gayraud T."/>
            <person name="Guignon V."/>
            <person name="Jahn K."/>
            <person name="Jamilloux V."/>
            <person name="Joet T."/>
            <person name="Labadie K."/>
            <person name="Lan T."/>
            <person name="Leclercq J."/>
            <person name="Lepelley M."/>
            <person name="Leroy T."/>
            <person name="Li L.T."/>
            <person name="Librado P."/>
            <person name="Lopez L."/>
            <person name="Munoz A."/>
            <person name="Noel B."/>
            <person name="Pallavicini A."/>
            <person name="Perrotta G."/>
            <person name="Poncet V."/>
            <person name="Pot D."/>
            <person name="Priyono X."/>
            <person name="Rigoreau M."/>
            <person name="Rouard M."/>
            <person name="Rozas J."/>
            <person name="Tranchant-Dubreuil C."/>
            <person name="VanBuren R."/>
            <person name="Zhang Q."/>
            <person name="Andrade A.C."/>
            <person name="Argout X."/>
            <person name="Bertrand B."/>
            <person name="de Kochko A."/>
            <person name="Graziosi G."/>
            <person name="Henry R.J."/>
            <person name="Jayarama X."/>
            <person name="Ming R."/>
            <person name="Nagai C."/>
            <person name="Rounsley S."/>
            <person name="Sankoff D."/>
            <person name="Giuliano G."/>
            <person name="Albert V.A."/>
            <person name="Wincker P."/>
            <person name="Lashermes P."/>
        </authorList>
    </citation>
    <scope>NUCLEOTIDE SEQUENCE [LARGE SCALE GENOMIC DNA]</scope>
    <source>
        <strain evidence="2">cv. DH200-94</strain>
    </source>
</reference>
<organism evidence="1 2">
    <name type="scientific">Coffea canephora</name>
    <name type="common">Robusta coffee</name>
    <dbReference type="NCBI Taxonomy" id="49390"/>
    <lineage>
        <taxon>Eukaryota</taxon>
        <taxon>Viridiplantae</taxon>
        <taxon>Streptophyta</taxon>
        <taxon>Embryophyta</taxon>
        <taxon>Tracheophyta</taxon>
        <taxon>Spermatophyta</taxon>
        <taxon>Magnoliopsida</taxon>
        <taxon>eudicotyledons</taxon>
        <taxon>Gunneridae</taxon>
        <taxon>Pentapetalae</taxon>
        <taxon>asterids</taxon>
        <taxon>lamiids</taxon>
        <taxon>Gentianales</taxon>
        <taxon>Rubiaceae</taxon>
        <taxon>Ixoroideae</taxon>
        <taxon>Gardenieae complex</taxon>
        <taxon>Bertiereae - Coffeeae clade</taxon>
        <taxon>Coffeeae</taxon>
        <taxon>Coffea</taxon>
    </lineage>
</organism>
<dbReference type="EMBL" id="HG739145">
    <property type="protein sequence ID" value="CDP11948.1"/>
    <property type="molecule type" value="Genomic_DNA"/>
</dbReference>
<name>A0A068UWD6_COFCA</name>
<protein>
    <submittedName>
        <fullName evidence="1">Uncharacterized protein</fullName>
    </submittedName>
</protein>
<accession>A0A068UWD6</accession>
<dbReference type="InParanoid" id="A0A068UWD6"/>
<gene>
    <name evidence="1" type="ORF">GSCOC_T00035265001</name>
</gene>
<evidence type="ECO:0000313" key="2">
    <source>
        <dbReference type="Proteomes" id="UP000295252"/>
    </source>
</evidence>
<sequence length="64" mass="7682">MGMDKIWYNQLHFLIELDNDVVVVYFGLYRKFHIPDGPESLHCLTFDYQEKFYFNLGDTGFKVI</sequence>
<dbReference type="AlphaFoldDB" id="A0A068UWD6"/>
<dbReference type="PhylomeDB" id="A0A068UWD6"/>
<proteinExistence type="predicted"/>
<keyword evidence="2" id="KW-1185">Reference proteome</keyword>